<name>A0A0M3AMF1_9SPHN</name>
<evidence type="ECO:0000313" key="4">
    <source>
        <dbReference type="Proteomes" id="UP000033874"/>
    </source>
</evidence>
<evidence type="ECO:0008006" key="5">
    <source>
        <dbReference type="Google" id="ProtNLM"/>
    </source>
</evidence>
<comment type="caution">
    <text evidence="3">The sequence shown here is derived from an EMBL/GenBank/DDBJ whole genome shotgun (WGS) entry which is preliminary data.</text>
</comment>
<dbReference type="InterPro" id="IPR027051">
    <property type="entry name" value="XdhC_Rossmann_dom"/>
</dbReference>
<evidence type="ECO:0000259" key="2">
    <source>
        <dbReference type="Pfam" id="PF13478"/>
    </source>
</evidence>
<dbReference type="Proteomes" id="UP000033874">
    <property type="component" value="Unassembled WGS sequence"/>
</dbReference>
<dbReference type="AlphaFoldDB" id="A0A0M3AMF1"/>
<sequence length="335" mass="36098">MKLDDSEWPLFGRITDIRPALAEARTRKQLLVLGTLVGVRGSSPRPPGTQMLFECSRATGYFSGGCLETDVANHAEKVRADGRPRLLRYGDGSPWLDIRLLCGGSLDIMLERLDPDDPAIGNLLTAGAGRCPVMLTSDGLSRSTSISCAIAPFTFDGRTYGLGFDPAWRVMIVGGDPIALAIAEIAAVSGFDTTLIRPFGPMTPPPIANIRYSRNAAPDAIREMAPDAWTAIVTAMHDDDIDDDVVVEALGSDAGYIGVLGSARRIAPRRERLLAAGLPLMRINALHAPIGAVRSGKTPWEVAVSVIGEIMQVRADRETFRKPKQELLTAERDPD</sequence>
<gene>
    <name evidence="3" type="ORF">YP76_23980</name>
</gene>
<dbReference type="Gene3D" id="3.40.50.720">
    <property type="entry name" value="NAD(P)-binding Rossmann-like Domain"/>
    <property type="match status" value="1"/>
</dbReference>
<dbReference type="RefSeq" id="WP_046765917.1">
    <property type="nucleotide sequence ID" value="NZ_LBIC01000018.1"/>
</dbReference>
<accession>A0A0M3AMF1</accession>
<evidence type="ECO:0000259" key="1">
    <source>
        <dbReference type="Pfam" id="PF02625"/>
    </source>
</evidence>
<dbReference type="PATRIC" id="fig|56193.3.peg.5055"/>
<organism evidence="3 4">
    <name type="scientific">Sphingobium chungbukense</name>
    <dbReference type="NCBI Taxonomy" id="56193"/>
    <lineage>
        <taxon>Bacteria</taxon>
        <taxon>Pseudomonadati</taxon>
        <taxon>Pseudomonadota</taxon>
        <taxon>Alphaproteobacteria</taxon>
        <taxon>Sphingomonadales</taxon>
        <taxon>Sphingomonadaceae</taxon>
        <taxon>Sphingobium</taxon>
    </lineage>
</organism>
<dbReference type="EMBL" id="LBIC01000018">
    <property type="protein sequence ID" value="KKW89709.1"/>
    <property type="molecule type" value="Genomic_DNA"/>
</dbReference>
<protein>
    <recommendedName>
        <fullName evidence="5">Xanthine dehydrogenase</fullName>
    </recommendedName>
</protein>
<dbReference type="PANTHER" id="PTHR30388">
    <property type="entry name" value="ALDEHYDE OXIDOREDUCTASE MOLYBDENUM COFACTOR ASSEMBLY PROTEIN"/>
    <property type="match status" value="1"/>
</dbReference>
<dbReference type="Pfam" id="PF02625">
    <property type="entry name" value="XdhC_CoxI"/>
    <property type="match status" value="1"/>
</dbReference>
<feature type="domain" description="XdhC Rossmann" evidence="2">
    <location>
        <begin position="170"/>
        <end position="310"/>
    </location>
</feature>
<dbReference type="InterPro" id="IPR052698">
    <property type="entry name" value="MoCofactor_Util/Proc"/>
</dbReference>
<feature type="domain" description="XdhC- CoxI" evidence="1">
    <location>
        <begin position="27"/>
        <end position="90"/>
    </location>
</feature>
<reference evidence="3 4" key="1">
    <citation type="submission" date="2015-04" db="EMBL/GenBank/DDBJ databases">
        <title>Genome sequence of aromatic hydrocarbons-degrading Sphingobium chungbukense DJ77.</title>
        <authorList>
            <person name="Kim Y.-C."/>
            <person name="Chae J.-C."/>
        </authorList>
    </citation>
    <scope>NUCLEOTIDE SEQUENCE [LARGE SCALE GENOMIC DNA]</scope>
    <source>
        <strain evidence="3 4">DJ77</strain>
    </source>
</reference>
<dbReference type="InterPro" id="IPR003777">
    <property type="entry name" value="XdhC_CoxI"/>
</dbReference>
<keyword evidence="4" id="KW-1185">Reference proteome</keyword>
<proteinExistence type="predicted"/>
<dbReference type="PANTHER" id="PTHR30388:SF4">
    <property type="entry name" value="MOLYBDENUM COFACTOR INSERTION CHAPERONE PAOD"/>
    <property type="match status" value="1"/>
</dbReference>
<dbReference type="Pfam" id="PF13478">
    <property type="entry name" value="XdhC_C"/>
    <property type="match status" value="1"/>
</dbReference>
<dbReference type="STRING" id="56193.YP76_23980"/>
<evidence type="ECO:0000313" key="3">
    <source>
        <dbReference type="EMBL" id="KKW89709.1"/>
    </source>
</evidence>